<dbReference type="EMBL" id="CAMXCT030001863">
    <property type="protein sequence ID" value="CAL4781008.1"/>
    <property type="molecule type" value="Genomic_DNA"/>
</dbReference>
<dbReference type="EMBL" id="CAMXCT010001863">
    <property type="protein sequence ID" value="CAI3993696.1"/>
    <property type="molecule type" value="Genomic_DNA"/>
</dbReference>
<keyword evidence="1" id="KW-0653">Protein transport</keyword>
<dbReference type="EMBL" id="CAMXCT020001863">
    <property type="protein sequence ID" value="CAL1147071.1"/>
    <property type="molecule type" value="Genomic_DNA"/>
</dbReference>
<dbReference type="PANTHER" id="PTHR12210">
    <property type="entry name" value="DULLARD PROTEIN PHOSPHATASE"/>
    <property type="match status" value="1"/>
</dbReference>
<comment type="subcellular location">
    <subcellularLocation>
        <location evidence="1">Mitochondrion inner membrane</location>
        <topology evidence="1">Single-pass membrane protein</topology>
    </subcellularLocation>
</comment>
<dbReference type="InterPro" id="IPR050365">
    <property type="entry name" value="TIM50"/>
</dbReference>
<keyword evidence="1" id="KW-0496">Mitochondrion</keyword>
<comment type="subunit">
    <text evidence="1">Component of the TIM23 complex.</text>
</comment>
<feature type="compositionally biased region" description="Polar residues" evidence="2">
    <location>
        <begin position="29"/>
        <end position="39"/>
    </location>
</feature>
<comment type="caution">
    <text evidence="4">The sequence shown here is derived from an EMBL/GenBank/DDBJ whole genome shotgun (WGS) entry which is preliminary data.</text>
</comment>
<evidence type="ECO:0000313" key="5">
    <source>
        <dbReference type="EMBL" id="CAL4781008.1"/>
    </source>
</evidence>
<dbReference type="SUPFAM" id="SSF56784">
    <property type="entry name" value="HAD-like"/>
    <property type="match status" value="1"/>
</dbReference>
<dbReference type="AlphaFoldDB" id="A0A9P1FZB2"/>
<reference evidence="4" key="1">
    <citation type="submission" date="2022-10" db="EMBL/GenBank/DDBJ databases">
        <authorList>
            <person name="Chen Y."/>
            <person name="Dougan E. K."/>
            <person name="Chan C."/>
            <person name="Rhodes N."/>
            <person name="Thang M."/>
        </authorList>
    </citation>
    <scope>NUCLEOTIDE SEQUENCE</scope>
</reference>
<dbReference type="Pfam" id="PF03031">
    <property type="entry name" value="NIF"/>
    <property type="match status" value="1"/>
</dbReference>
<comment type="similarity">
    <text evidence="1">Belongs to the TIM50 family.</text>
</comment>
<dbReference type="GO" id="GO:0005744">
    <property type="term" value="C:TIM23 mitochondrial import inner membrane translocase complex"/>
    <property type="evidence" value="ECO:0007669"/>
    <property type="project" value="UniProtKB-UniRule"/>
</dbReference>
<dbReference type="InterPro" id="IPR004274">
    <property type="entry name" value="FCP1_dom"/>
</dbReference>
<sequence length="244" mass="27631">MALRQHNEMIANVVRQLCRGATTKRVPLSSRSGDRSPNTARGFGSGSQVSVLSEVNTTLASRVPLDRLRASAIRSKMLSCIRFEALLNTDGDPDCPWPIQDPYRRYGAEHFAKDGAIIWFEPLPPMLPILDANPKLPPSKMPDAYSLVLDLDETLVHYSEHDGMGSYEIRPGMQEFIQRMHAHGYELIIFTAATQDYADWVIDQIDPDRLIHHRLYRQHALPWGPIFVKDLSRMGRDLDPAVSR</sequence>
<gene>
    <name evidence="4" type="ORF">C1SCF055_LOCUS20422</name>
</gene>
<dbReference type="Proteomes" id="UP001152797">
    <property type="component" value="Unassembled WGS sequence"/>
</dbReference>
<dbReference type="PROSITE" id="PS50969">
    <property type="entry name" value="FCP1"/>
    <property type="match status" value="1"/>
</dbReference>
<protein>
    <recommendedName>
        <fullName evidence="1">Mitochondrial import inner membrane translocase subunit TIM50</fullName>
    </recommendedName>
</protein>
<dbReference type="OrthoDB" id="277011at2759"/>
<evidence type="ECO:0000256" key="1">
    <source>
        <dbReference type="RuleBase" id="RU365079"/>
    </source>
</evidence>
<accession>A0A9P1FZB2</accession>
<keyword evidence="6" id="KW-1185">Reference proteome</keyword>
<dbReference type="InterPro" id="IPR036412">
    <property type="entry name" value="HAD-like_sf"/>
</dbReference>
<evidence type="ECO:0000313" key="6">
    <source>
        <dbReference type="Proteomes" id="UP001152797"/>
    </source>
</evidence>
<proteinExistence type="inferred from homology"/>
<dbReference type="Gene3D" id="3.40.50.1000">
    <property type="entry name" value="HAD superfamily/HAD-like"/>
    <property type="match status" value="1"/>
</dbReference>
<comment type="function">
    <text evidence="1">Essential component of the TIM23 complex, a complex that mediates the translocation of transit peptide-containing proteins across the mitochondrial inner membrane.</text>
</comment>
<evidence type="ECO:0000256" key="2">
    <source>
        <dbReference type="SAM" id="MobiDB-lite"/>
    </source>
</evidence>
<keyword evidence="1" id="KW-0809">Transit peptide</keyword>
<feature type="domain" description="FCP1 homology" evidence="3">
    <location>
        <begin position="140"/>
        <end position="244"/>
    </location>
</feature>
<keyword evidence="1" id="KW-0813">Transport</keyword>
<dbReference type="SMART" id="SM00577">
    <property type="entry name" value="CPDc"/>
    <property type="match status" value="1"/>
</dbReference>
<dbReference type="GO" id="GO:0015031">
    <property type="term" value="P:protein transport"/>
    <property type="evidence" value="ECO:0007669"/>
    <property type="project" value="UniProtKB-KW"/>
</dbReference>
<evidence type="ECO:0000313" key="4">
    <source>
        <dbReference type="EMBL" id="CAI3993696.1"/>
    </source>
</evidence>
<evidence type="ECO:0000259" key="3">
    <source>
        <dbReference type="PROSITE" id="PS50969"/>
    </source>
</evidence>
<feature type="region of interest" description="Disordered" evidence="2">
    <location>
        <begin position="25"/>
        <end position="47"/>
    </location>
</feature>
<keyword evidence="1" id="KW-0811">Translocation</keyword>
<name>A0A9P1FZB2_9DINO</name>
<organism evidence="4">
    <name type="scientific">Cladocopium goreaui</name>
    <dbReference type="NCBI Taxonomy" id="2562237"/>
    <lineage>
        <taxon>Eukaryota</taxon>
        <taxon>Sar</taxon>
        <taxon>Alveolata</taxon>
        <taxon>Dinophyceae</taxon>
        <taxon>Suessiales</taxon>
        <taxon>Symbiodiniaceae</taxon>
        <taxon>Cladocopium</taxon>
    </lineage>
</organism>
<reference evidence="5 6" key="2">
    <citation type="submission" date="2024-05" db="EMBL/GenBank/DDBJ databases">
        <authorList>
            <person name="Chen Y."/>
            <person name="Shah S."/>
            <person name="Dougan E. K."/>
            <person name="Thang M."/>
            <person name="Chan C."/>
        </authorList>
    </citation>
    <scope>NUCLEOTIDE SEQUENCE [LARGE SCALE GENOMIC DNA]</scope>
</reference>
<dbReference type="CDD" id="cd07521">
    <property type="entry name" value="HAD_FCP1-like"/>
    <property type="match status" value="1"/>
</dbReference>
<dbReference type="InterPro" id="IPR023214">
    <property type="entry name" value="HAD_sf"/>
</dbReference>